<dbReference type="InterPro" id="IPR058085">
    <property type="entry name" value="PP_RS20740-like"/>
</dbReference>
<organism evidence="1 2">
    <name type="scientific">Corallococcus macrosporus</name>
    <dbReference type="NCBI Taxonomy" id="35"/>
    <lineage>
        <taxon>Bacteria</taxon>
        <taxon>Pseudomonadati</taxon>
        <taxon>Myxococcota</taxon>
        <taxon>Myxococcia</taxon>
        <taxon>Myxococcales</taxon>
        <taxon>Cystobacterineae</taxon>
        <taxon>Myxococcaceae</taxon>
        <taxon>Corallococcus</taxon>
    </lineage>
</organism>
<reference evidence="1 2" key="1">
    <citation type="submission" date="2021-02" db="EMBL/GenBank/DDBJ databases">
        <title>De Novo genome assembly of isolated myxobacteria.</title>
        <authorList>
            <person name="Stevens D.C."/>
        </authorList>
    </citation>
    <scope>NUCLEOTIDE SEQUENCE [LARGE SCALE GENOMIC DNA]</scope>
    <source>
        <strain evidence="1 2">ATCC 29039</strain>
    </source>
</reference>
<protein>
    <submittedName>
        <fullName evidence="1">Uncharacterized protein</fullName>
    </submittedName>
</protein>
<comment type="caution">
    <text evidence="1">The sequence shown here is derived from an EMBL/GenBank/DDBJ whole genome shotgun (WGS) entry which is preliminary data.</text>
</comment>
<keyword evidence="2" id="KW-1185">Reference proteome</keyword>
<dbReference type="NCBIfam" id="NF047698">
    <property type="entry name" value="PP_RS20740_fam"/>
    <property type="match status" value="1"/>
</dbReference>
<evidence type="ECO:0000313" key="2">
    <source>
        <dbReference type="Proteomes" id="UP000664052"/>
    </source>
</evidence>
<dbReference type="EMBL" id="JAFIMU010000010">
    <property type="protein sequence ID" value="MBN8232295.1"/>
    <property type="molecule type" value="Genomic_DNA"/>
</dbReference>
<gene>
    <name evidence="1" type="ORF">JYK02_32765</name>
</gene>
<name>A0ABS3DLX6_9BACT</name>
<proteinExistence type="predicted"/>
<dbReference type="Proteomes" id="UP000664052">
    <property type="component" value="Unassembled WGS sequence"/>
</dbReference>
<accession>A0ABS3DLX6</accession>
<sequence>MDEIKTPPAPATELIATSEIYPTAPDHAVPEPLPLSDFYSWHLPRKQWVRRKQWAATAEALMDAIVPLDRPFRYLGLPGTELLDLEVLAETCIKKNTRLKYIGFNSGAQSPGRKTTQQLAEQALIELDVIEQPSTVLVDDISTLGSATSIATRRIKEFESFDLVNLDFCDVFSGAKENPKHTAVKSIVEFQLNRRTQPWLMYLTTAIAPHALDGADLNEYRLLFERNTKDSEEFGRLLGAPELAAIPIGSGDPFLGAAGVRLGRLLTVGVGKWLLALLSQSKGWILELKSCVCYRRGLAGGDAESATSREPDLFSLVFGFRKNTDTISDPTGLARGSPASSRNWIELETKAAIQIATRTLKSIDLDATLETSEDLALQMLDESARMLRLRNYDEKLYREWVAGMPAGFAAPTAKKTRPR</sequence>
<dbReference type="RefSeq" id="WP_207056817.1">
    <property type="nucleotide sequence ID" value="NZ_JAFIMU010000010.1"/>
</dbReference>
<evidence type="ECO:0000313" key="1">
    <source>
        <dbReference type="EMBL" id="MBN8232295.1"/>
    </source>
</evidence>